<evidence type="ECO:0008006" key="4">
    <source>
        <dbReference type="Google" id="ProtNLM"/>
    </source>
</evidence>
<dbReference type="AlphaFoldDB" id="A0A8C6HF21"/>
<dbReference type="Proteomes" id="UP000694415">
    <property type="component" value="Unplaced"/>
</dbReference>
<feature type="signal peptide" evidence="1">
    <location>
        <begin position="1"/>
        <end position="20"/>
    </location>
</feature>
<evidence type="ECO:0000313" key="3">
    <source>
        <dbReference type="Proteomes" id="UP000694415"/>
    </source>
</evidence>
<dbReference type="Ensembl" id="ENSMSIT00000025452.1">
    <property type="protein sequence ID" value="ENSMSIP00000020165.1"/>
    <property type="gene ID" value="ENSMSIG00000017124.1"/>
</dbReference>
<protein>
    <recommendedName>
        <fullName evidence="4">Secreted protein</fullName>
    </recommendedName>
</protein>
<evidence type="ECO:0000256" key="1">
    <source>
        <dbReference type="SAM" id="SignalP"/>
    </source>
</evidence>
<name>A0A8C6HF21_MUSSI</name>
<accession>A0A8C6HF21</accession>
<keyword evidence="1" id="KW-0732">Signal</keyword>
<evidence type="ECO:0000313" key="2">
    <source>
        <dbReference type="Ensembl" id="ENSMSIP00000020165.1"/>
    </source>
</evidence>
<reference evidence="2" key="2">
    <citation type="submission" date="2025-09" db="UniProtKB">
        <authorList>
            <consortium name="Ensembl"/>
        </authorList>
    </citation>
    <scope>IDENTIFICATION</scope>
</reference>
<reference evidence="2" key="1">
    <citation type="submission" date="2025-08" db="UniProtKB">
        <authorList>
            <consortium name="Ensembl"/>
        </authorList>
    </citation>
    <scope>IDENTIFICATION</scope>
</reference>
<organism evidence="2 3">
    <name type="scientific">Mus spicilegus</name>
    <name type="common">Mound-building mouse</name>
    <dbReference type="NCBI Taxonomy" id="10103"/>
    <lineage>
        <taxon>Eukaryota</taxon>
        <taxon>Metazoa</taxon>
        <taxon>Chordata</taxon>
        <taxon>Craniata</taxon>
        <taxon>Vertebrata</taxon>
        <taxon>Euteleostomi</taxon>
        <taxon>Mammalia</taxon>
        <taxon>Eutheria</taxon>
        <taxon>Euarchontoglires</taxon>
        <taxon>Glires</taxon>
        <taxon>Rodentia</taxon>
        <taxon>Myomorpha</taxon>
        <taxon>Muroidea</taxon>
        <taxon>Muridae</taxon>
        <taxon>Murinae</taxon>
        <taxon>Mus</taxon>
        <taxon>Mus</taxon>
    </lineage>
</organism>
<dbReference type="GeneTree" id="ENSGT01050000245804"/>
<keyword evidence="3" id="KW-1185">Reference proteome</keyword>
<feature type="chain" id="PRO_5034266765" description="Secreted protein" evidence="1">
    <location>
        <begin position="21"/>
        <end position="109"/>
    </location>
</feature>
<sequence length="109" mass="12572">MDNFLFFLLFFLLRIAGSSGSTMSNFLRNRQTDFQNGCTSLQSHQQWRSVPLSPHPCQHLLSPEFLILAILTGVRWNLRVISFTICLENCFPAFYSEVVSVFFPEMGFL</sequence>
<proteinExistence type="predicted"/>